<evidence type="ECO:0000259" key="3">
    <source>
        <dbReference type="Pfam" id="PF20151"/>
    </source>
</evidence>
<protein>
    <recommendedName>
        <fullName evidence="3">DUF6533 domain-containing protein</fullName>
    </recommendedName>
</protein>
<feature type="transmembrane region" description="Helical" evidence="2">
    <location>
        <begin position="231"/>
        <end position="250"/>
    </location>
</feature>
<keyword evidence="2" id="KW-0472">Membrane</keyword>
<dbReference type="EMBL" id="KL197726">
    <property type="protein sequence ID" value="KDQ55174.1"/>
    <property type="molecule type" value="Genomic_DNA"/>
</dbReference>
<proteinExistence type="predicted"/>
<dbReference type="InParanoid" id="A0A067PK41"/>
<keyword evidence="5" id="KW-1185">Reference proteome</keyword>
<evidence type="ECO:0000313" key="4">
    <source>
        <dbReference type="EMBL" id="KDQ55174.1"/>
    </source>
</evidence>
<feature type="transmembrane region" description="Helical" evidence="2">
    <location>
        <begin position="118"/>
        <end position="140"/>
    </location>
</feature>
<sequence>MSILSSDVRQAEATDAVNRSSVAAMMFLLYDICLTFDDEVNLIWPKPWSFTKFLFFFVRYFPVVTQFSILFVASDYEFSQHECFVWEIWQCTAAVALVVSVDAILIMRVRALYGSTKFIPYALLALYLTEIVGMSTSLAISLPGMRFNDICLTTYIPKSILGYLYVSDTRNILGLSSFRHLSRSDGFRFVRGSSILFQGILFTLTIYQFAIGLRDEWGRSRVVDLIMRDGTWGFVLVFAINLLQASIYLLKNHAYAGLFYAWSLTTFSFTGYRIVINLQHLSPQFPSTTLSHVTDTRLDFSAVLNTDPSSESDPPFPATVDIEMAPRSGQG</sequence>
<organism evidence="4 5">
    <name type="scientific">Jaapia argillacea MUCL 33604</name>
    <dbReference type="NCBI Taxonomy" id="933084"/>
    <lineage>
        <taxon>Eukaryota</taxon>
        <taxon>Fungi</taxon>
        <taxon>Dikarya</taxon>
        <taxon>Basidiomycota</taxon>
        <taxon>Agaricomycotina</taxon>
        <taxon>Agaricomycetes</taxon>
        <taxon>Agaricomycetidae</taxon>
        <taxon>Jaapiales</taxon>
        <taxon>Jaapiaceae</taxon>
        <taxon>Jaapia</taxon>
    </lineage>
</organism>
<evidence type="ECO:0000256" key="2">
    <source>
        <dbReference type="SAM" id="Phobius"/>
    </source>
</evidence>
<dbReference type="Pfam" id="PF20151">
    <property type="entry name" value="DUF6533"/>
    <property type="match status" value="1"/>
</dbReference>
<feature type="region of interest" description="Disordered" evidence="1">
    <location>
        <begin position="306"/>
        <end position="331"/>
    </location>
</feature>
<dbReference type="HOGENOM" id="CLU_035509_10_2_1"/>
<dbReference type="STRING" id="933084.A0A067PK41"/>
<keyword evidence="2" id="KW-1133">Transmembrane helix</keyword>
<feature type="transmembrane region" description="Helical" evidence="2">
    <location>
        <begin position="256"/>
        <end position="275"/>
    </location>
</feature>
<gene>
    <name evidence="4" type="ORF">JAAARDRAFT_37706</name>
</gene>
<reference evidence="5" key="1">
    <citation type="journal article" date="2014" name="Proc. Natl. Acad. Sci. U.S.A.">
        <title>Extensive sampling of basidiomycete genomes demonstrates inadequacy of the white-rot/brown-rot paradigm for wood decay fungi.</title>
        <authorList>
            <person name="Riley R."/>
            <person name="Salamov A.A."/>
            <person name="Brown D.W."/>
            <person name="Nagy L.G."/>
            <person name="Floudas D."/>
            <person name="Held B.W."/>
            <person name="Levasseur A."/>
            <person name="Lombard V."/>
            <person name="Morin E."/>
            <person name="Otillar R."/>
            <person name="Lindquist E.A."/>
            <person name="Sun H."/>
            <person name="LaButti K.M."/>
            <person name="Schmutz J."/>
            <person name="Jabbour D."/>
            <person name="Luo H."/>
            <person name="Baker S.E."/>
            <person name="Pisabarro A.G."/>
            <person name="Walton J.D."/>
            <person name="Blanchette R.A."/>
            <person name="Henrissat B."/>
            <person name="Martin F."/>
            <person name="Cullen D."/>
            <person name="Hibbett D.S."/>
            <person name="Grigoriev I.V."/>
        </authorList>
    </citation>
    <scope>NUCLEOTIDE SEQUENCE [LARGE SCALE GENOMIC DNA]</scope>
    <source>
        <strain evidence="5">MUCL 33604</strain>
    </source>
</reference>
<dbReference type="InterPro" id="IPR045340">
    <property type="entry name" value="DUF6533"/>
</dbReference>
<feature type="transmembrane region" description="Helical" evidence="2">
    <location>
        <begin position="189"/>
        <end position="210"/>
    </location>
</feature>
<dbReference type="AlphaFoldDB" id="A0A067PK41"/>
<dbReference type="Proteomes" id="UP000027265">
    <property type="component" value="Unassembled WGS sequence"/>
</dbReference>
<keyword evidence="2" id="KW-0812">Transmembrane</keyword>
<evidence type="ECO:0000256" key="1">
    <source>
        <dbReference type="SAM" id="MobiDB-lite"/>
    </source>
</evidence>
<name>A0A067PK41_9AGAM</name>
<feature type="transmembrane region" description="Helical" evidence="2">
    <location>
        <begin position="53"/>
        <end position="72"/>
    </location>
</feature>
<feature type="transmembrane region" description="Helical" evidence="2">
    <location>
        <begin position="84"/>
        <end position="106"/>
    </location>
</feature>
<evidence type="ECO:0000313" key="5">
    <source>
        <dbReference type="Proteomes" id="UP000027265"/>
    </source>
</evidence>
<accession>A0A067PK41</accession>
<feature type="domain" description="DUF6533" evidence="3">
    <location>
        <begin position="21"/>
        <end position="63"/>
    </location>
</feature>
<dbReference type="OrthoDB" id="2637653at2759"/>